<dbReference type="InterPro" id="IPR000073">
    <property type="entry name" value="AB_hydrolase_1"/>
</dbReference>
<sequence length="288" mass="32071">MSKLDVEVDTLDRHVELFYEDAGYGFPVVLSHGWPFDHGTWEEQRAALLDKGCRVITYDRRGFGASSRPQGSYDYNRFADDLAVLLQHLDLRDVTLVGFSMGVGEIVRYMVRHLGQRVSRLALVSSIVPSLRRSADNADGLDELVFLRMAADIRSDRYEFASRFTDLLFEGDRESTVSEAQKRWIQSQINDASTEALLACIQLFQEADFTSELQNIHVPTLVVHGTGDRIAPIAATGARLAQMLPVCVYEAYQDAPHGLFATHAEQLSANLLELVRTPPTVTLPAATA</sequence>
<dbReference type="GO" id="GO:0016787">
    <property type="term" value="F:hydrolase activity"/>
    <property type="evidence" value="ECO:0007669"/>
    <property type="project" value="UniProtKB-KW"/>
</dbReference>
<organism evidence="2 3">
    <name type="scientific">Dyella mobilis</name>
    <dbReference type="NCBI Taxonomy" id="1849582"/>
    <lineage>
        <taxon>Bacteria</taxon>
        <taxon>Pseudomonadati</taxon>
        <taxon>Pseudomonadota</taxon>
        <taxon>Gammaproteobacteria</taxon>
        <taxon>Lysobacterales</taxon>
        <taxon>Rhodanobacteraceae</taxon>
        <taxon>Dyella</taxon>
    </lineage>
</organism>
<dbReference type="RefSeq" id="WP_204630454.1">
    <property type="nucleotide sequence ID" value="NZ_BSOC01000006.1"/>
</dbReference>
<dbReference type="EMBL" id="JADIKF010000035">
    <property type="protein sequence ID" value="MBM7128842.1"/>
    <property type="molecule type" value="Genomic_DNA"/>
</dbReference>
<dbReference type="PANTHER" id="PTHR43433">
    <property type="entry name" value="HYDROLASE, ALPHA/BETA FOLD FAMILY PROTEIN"/>
    <property type="match status" value="1"/>
</dbReference>
<keyword evidence="2" id="KW-0378">Hydrolase</keyword>
<reference evidence="2" key="1">
    <citation type="submission" date="2020-10" db="EMBL/GenBank/DDBJ databases">
        <title>Phylogeny of dyella-like bacteria.</title>
        <authorList>
            <person name="Fu J."/>
        </authorList>
    </citation>
    <scope>NUCLEOTIDE SEQUENCE</scope>
    <source>
        <strain evidence="2">DHON07</strain>
    </source>
</reference>
<comment type="caution">
    <text evidence="2">The sequence shown here is derived from an EMBL/GenBank/DDBJ whole genome shotgun (WGS) entry which is preliminary data.</text>
</comment>
<dbReference type="InterPro" id="IPR050471">
    <property type="entry name" value="AB_hydrolase"/>
</dbReference>
<feature type="domain" description="AB hydrolase-1" evidence="1">
    <location>
        <begin position="27"/>
        <end position="263"/>
    </location>
</feature>
<dbReference type="Pfam" id="PF00561">
    <property type="entry name" value="Abhydrolase_1"/>
    <property type="match status" value="1"/>
</dbReference>
<evidence type="ECO:0000313" key="3">
    <source>
        <dbReference type="Proteomes" id="UP001430193"/>
    </source>
</evidence>
<dbReference type="Proteomes" id="UP001430193">
    <property type="component" value="Unassembled WGS sequence"/>
</dbReference>
<name>A0ABS2KCD8_9GAMM</name>
<dbReference type="PRINTS" id="PR00111">
    <property type="entry name" value="ABHYDROLASE"/>
</dbReference>
<dbReference type="Gene3D" id="3.40.50.1820">
    <property type="entry name" value="alpha/beta hydrolase"/>
    <property type="match status" value="1"/>
</dbReference>
<protein>
    <submittedName>
        <fullName evidence="2">Alpha/beta hydrolase</fullName>
    </submittedName>
</protein>
<dbReference type="InterPro" id="IPR029058">
    <property type="entry name" value="AB_hydrolase_fold"/>
</dbReference>
<evidence type="ECO:0000313" key="2">
    <source>
        <dbReference type="EMBL" id="MBM7128842.1"/>
    </source>
</evidence>
<dbReference type="PANTHER" id="PTHR43433:SF4">
    <property type="entry name" value="NON-HEME CHLOROPEROXIDASE-RELATED"/>
    <property type="match status" value="1"/>
</dbReference>
<accession>A0ABS2KCD8</accession>
<keyword evidence="3" id="KW-1185">Reference proteome</keyword>
<gene>
    <name evidence="2" type="ORF">ISS99_04835</name>
</gene>
<dbReference type="SUPFAM" id="SSF53474">
    <property type="entry name" value="alpha/beta-Hydrolases"/>
    <property type="match status" value="1"/>
</dbReference>
<evidence type="ECO:0000259" key="1">
    <source>
        <dbReference type="Pfam" id="PF00561"/>
    </source>
</evidence>
<proteinExistence type="predicted"/>